<proteinExistence type="predicted"/>
<dbReference type="AlphaFoldDB" id="A0A9J6BG28"/>
<dbReference type="SMART" id="SM00369">
    <property type="entry name" value="LRR_TYP"/>
    <property type="match status" value="10"/>
</dbReference>
<name>A0A9J6BG28_POLVA</name>
<dbReference type="InterPro" id="IPR032675">
    <property type="entry name" value="LRR_dom_sf"/>
</dbReference>
<dbReference type="EMBL" id="JADBJN010000004">
    <property type="protein sequence ID" value="KAG5668551.1"/>
    <property type="molecule type" value="Genomic_DNA"/>
</dbReference>
<dbReference type="InterPro" id="IPR050328">
    <property type="entry name" value="Dev_Immune_Receptor"/>
</dbReference>
<dbReference type="InterPro" id="IPR003591">
    <property type="entry name" value="Leu-rich_rpt_typical-subtyp"/>
</dbReference>
<dbReference type="Pfam" id="PF12248">
    <property type="entry name" value="Methyltransf_FA"/>
    <property type="match status" value="1"/>
</dbReference>
<evidence type="ECO:0000256" key="4">
    <source>
        <dbReference type="SAM" id="SignalP"/>
    </source>
</evidence>
<organism evidence="6 7">
    <name type="scientific">Polypedilum vanderplanki</name>
    <name type="common">Sleeping chironomid midge</name>
    <dbReference type="NCBI Taxonomy" id="319348"/>
    <lineage>
        <taxon>Eukaryota</taxon>
        <taxon>Metazoa</taxon>
        <taxon>Ecdysozoa</taxon>
        <taxon>Arthropoda</taxon>
        <taxon>Hexapoda</taxon>
        <taxon>Insecta</taxon>
        <taxon>Pterygota</taxon>
        <taxon>Neoptera</taxon>
        <taxon>Endopterygota</taxon>
        <taxon>Diptera</taxon>
        <taxon>Nematocera</taxon>
        <taxon>Chironomoidea</taxon>
        <taxon>Chironomidae</taxon>
        <taxon>Chironominae</taxon>
        <taxon>Polypedilum</taxon>
        <taxon>Polypedilum</taxon>
    </lineage>
</organism>
<dbReference type="PROSITE" id="PS51450">
    <property type="entry name" value="LRR"/>
    <property type="match status" value="2"/>
</dbReference>
<evidence type="ECO:0000256" key="2">
    <source>
        <dbReference type="ARBA" id="ARBA00022729"/>
    </source>
</evidence>
<evidence type="ECO:0000313" key="6">
    <source>
        <dbReference type="EMBL" id="KAG5668551.1"/>
    </source>
</evidence>
<dbReference type="Gene3D" id="3.80.10.10">
    <property type="entry name" value="Ribonuclease Inhibitor"/>
    <property type="match status" value="1"/>
</dbReference>
<reference evidence="6" key="1">
    <citation type="submission" date="2021-03" db="EMBL/GenBank/DDBJ databases">
        <title>Chromosome level genome of the anhydrobiotic midge Polypedilum vanderplanki.</title>
        <authorList>
            <person name="Yoshida Y."/>
            <person name="Kikawada T."/>
            <person name="Gusev O."/>
        </authorList>
    </citation>
    <scope>NUCLEOTIDE SEQUENCE</scope>
    <source>
        <strain evidence="6">NIAS01</strain>
        <tissue evidence="6">Whole body or cell culture</tissue>
    </source>
</reference>
<sequence length="540" mass="61950">MKLIIFIILALISSLTFAQEPFISCDYFDYFVNNTEVYACHLRIQNPNGIEFNEIIGEHRESMTNNDVVALIPLIGSTTIVPQIICSQFLNLEILDLSFLSITTITATSFSGCQNITWLRLYYNHVPSMPGNTFANNPRLTFIDMDNLGLTSIPENLFSNLVNLEELELSGNHFSTLPSGLFRGLTRLHTLYLSSLGLTEFDEEIFADLESLTYLTLFNNLLTNISERSFENLRLLEILDLGNNQIGEQMPNGIFANLNNLITLSLVNIGVRNLRQEWFNNLRNLHQLSLARNNIDQLPSGVFNGLVNIERISFWQNRIKTIDREAFGSVNTLRYLDLDMNVVNSMDQRLFNDSVNLQSLYFSNNLCASGYFFNFHLNRENFIQRLGRCFRNYGFTVDTDTESNEPYQFFNAPTPGIQLRVTSNEEVQLAFTPFNFPWTPMLEIFIGAANNTRSIIRRNQEDEVVVVPTPGILRDGEMNGFRITWANHILLAFREGEEFPFLAFTMSDFFNVNFYGLRSPTTRATWSIQPIDRENLQTTL</sequence>
<dbReference type="Pfam" id="PF13306">
    <property type="entry name" value="LRR_5"/>
    <property type="match status" value="2"/>
</dbReference>
<keyword evidence="3" id="KW-0677">Repeat</keyword>
<dbReference type="OrthoDB" id="6022531at2759"/>
<feature type="chain" id="PRO_5039924833" description="Farnesoic acid O-methyl transferase domain-containing protein" evidence="4">
    <location>
        <begin position="19"/>
        <end position="540"/>
    </location>
</feature>
<dbReference type="SUPFAM" id="SSF52058">
    <property type="entry name" value="L domain-like"/>
    <property type="match status" value="1"/>
</dbReference>
<evidence type="ECO:0000256" key="3">
    <source>
        <dbReference type="ARBA" id="ARBA00022737"/>
    </source>
</evidence>
<keyword evidence="1" id="KW-0433">Leucine-rich repeat</keyword>
<evidence type="ECO:0000256" key="1">
    <source>
        <dbReference type="ARBA" id="ARBA00022614"/>
    </source>
</evidence>
<dbReference type="InterPro" id="IPR026906">
    <property type="entry name" value="LRR_5"/>
</dbReference>
<dbReference type="FunFam" id="3.80.10.10:FF:001164">
    <property type="entry name" value="GH01279p"/>
    <property type="match status" value="1"/>
</dbReference>
<keyword evidence="7" id="KW-1185">Reference proteome</keyword>
<protein>
    <recommendedName>
        <fullName evidence="5">Farnesoic acid O-methyl transferase domain-containing protein</fullName>
    </recommendedName>
</protein>
<dbReference type="InterPro" id="IPR022041">
    <property type="entry name" value="Methyltransf_FA"/>
</dbReference>
<dbReference type="InterPro" id="IPR001611">
    <property type="entry name" value="Leu-rich_rpt"/>
</dbReference>
<evidence type="ECO:0000313" key="7">
    <source>
        <dbReference type="Proteomes" id="UP001107558"/>
    </source>
</evidence>
<feature type="domain" description="Farnesoic acid O-methyl transferase" evidence="5">
    <location>
        <begin position="404"/>
        <end position="528"/>
    </location>
</feature>
<evidence type="ECO:0000259" key="5">
    <source>
        <dbReference type="Pfam" id="PF12248"/>
    </source>
</evidence>
<feature type="signal peptide" evidence="4">
    <location>
        <begin position="1"/>
        <end position="18"/>
    </location>
</feature>
<keyword evidence="2 4" id="KW-0732">Signal</keyword>
<dbReference type="Proteomes" id="UP001107558">
    <property type="component" value="Chromosome 4"/>
</dbReference>
<comment type="caution">
    <text evidence="6">The sequence shown here is derived from an EMBL/GenBank/DDBJ whole genome shotgun (WGS) entry which is preliminary data.</text>
</comment>
<accession>A0A9J6BG28</accession>
<dbReference type="PANTHER" id="PTHR24373:SF370">
    <property type="entry name" value="FISH-LIPS, ISOFORM E"/>
    <property type="match status" value="1"/>
</dbReference>
<gene>
    <name evidence="6" type="ORF">PVAND_016489</name>
</gene>
<dbReference type="PANTHER" id="PTHR24373">
    <property type="entry name" value="SLIT RELATED LEUCINE-RICH REPEAT NEURONAL PROTEIN"/>
    <property type="match status" value="1"/>
</dbReference>